<gene>
    <name evidence="1" type="ORF">EHR08_06575</name>
</gene>
<accession>A0A6H3NSZ8</accession>
<comment type="caution">
    <text evidence="1">The sequence shown here is derived from an EMBL/GenBank/DDBJ whole genome shotgun (WGS) entry which is preliminary data.</text>
</comment>
<dbReference type="AlphaFoldDB" id="A0A6H3NSZ8"/>
<dbReference type="PROSITE" id="PS51257">
    <property type="entry name" value="PROKAR_LIPOPROTEIN"/>
    <property type="match status" value="1"/>
</dbReference>
<dbReference type="OrthoDB" id="327358at2"/>
<evidence type="ECO:0000313" key="1">
    <source>
        <dbReference type="EMBL" id="TGN15937.1"/>
    </source>
</evidence>
<dbReference type="Proteomes" id="UP000297649">
    <property type="component" value="Unassembled WGS sequence"/>
</dbReference>
<reference evidence="1" key="1">
    <citation type="journal article" date="2019" name="PLoS Negl. Trop. Dis.">
        <title>Revisiting the worldwide diversity of Leptospira species in the environment.</title>
        <authorList>
            <person name="Vincent A.T."/>
            <person name="Schiettekatte O."/>
            <person name="Bourhy P."/>
            <person name="Veyrier F.J."/>
            <person name="Picardeau M."/>
        </authorList>
    </citation>
    <scope>NUCLEOTIDE SEQUENCE [LARGE SCALE GENOMIC DNA]</scope>
    <source>
        <strain evidence="1">201601109</strain>
    </source>
</reference>
<evidence type="ECO:0008006" key="3">
    <source>
        <dbReference type="Google" id="ProtNLM"/>
    </source>
</evidence>
<proteinExistence type="predicted"/>
<keyword evidence="2" id="KW-1185">Reference proteome</keyword>
<evidence type="ECO:0000313" key="2">
    <source>
        <dbReference type="Proteomes" id="UP000297649"/>
    </source>
</evidence>
<sequence length="501" mass="55541">MFNRLLILNILIFIFSCKLTLNNPNDPNTKDYWIRAFIQEYLLNDGCRNFAEWNRRYGESTSSTFGADFQFLSNGDIVLIGITKNPIKPGIMNGITGSFEGTPGVAKNLFLMRIARNNGDIQWIDYLGQVSNPTYNLKLHLFSNGELAVSFIALGSGQSGTGLISPKSSSSAEKSVYLGRHRTDGSRVWFTYLDSASIGANLVTTLDQNDRFHFFAENDGSTSHTPFSELPAIQNSTLGGESDTDIIYGLVDSQGNGVYQRFITSSYNESPSNAVYSNGYVYLAGITAGNLEGSAHPYLGGTLPFITKFNTSTGNREMFIYAGYPSASFDYSLQLVVSNTSILQLLRTTLSWSSVIKEPIQGDTDNYAFAQYDLNGGLQWVSFLGFSSGNVAFYEEPPTLLESNGLWRNRSRIPTGLGRYTSGESVSFGSGSGDYQLADVWINPNTGYFDRILYSSNISGTENKRTDQMKKLCDGKYGYMDRVFFSESEEPTQIEFQTLRQ</sequence>
<protein>
    <recommendedName>
        <fullName evidence="3">Lipoprotein</fullName>
    </recommendedName>
</protein>
<dbReference type="RefSeq" id="WP_135745573.1">
    <property type="nucleotide sequence ID" value="NZ_JAMQPW010000001.1"/>
</dbReference>
<organism evidence="1 2">
    <name type="scientific">Leptospira bandrabouensis</name>
    <dbReference type="NCBI Taxonomy" id="2484903"/>
    <lineage>
        <taxon>Bacteria</taxon>
        <taxon>Pseudomonadati</taxon>
        <taxon>Spirochaetota</taxon>
        <taxon>Spirochaetia</taxon>
        <taxon>Leptospirales</taxon>
        <taxon>Leptospiraceae</taxon>
        <taxon>Leptospira</taxon>
    </lineage>
</organism>
<name>A0A6H3NSZ8_9LEPT</name>
<dbReference type="EMBL" id="RQHU01000005">
    <property type="protein sequence ID" value="TGN15937.1"/>
    <property type="molecule type" value="Genomic_DNA"/>
</dbReference>